<proteinExistence type="predicted"/>
<dbReference type="EnsemblMetazoa" id="AFUN001337-RA">
    <property type="protein sequence ID" value="AFUN001337-PA"/>
    <property type="gene ID" value="AFUN001337"/>
</dbReference>
<keyword evidence="2" id="KW-0732">Signal</keyword>
<evidence type="ECO:0000313" key="3">
    <source>
        <dbReference type="EnsemblMetazoa" id="AFUN001337-PA"/>
    </source>
</evidence>
<evidence type="ECO:0000256" key="1">
    <source>
        <dbReference type="SAM" id="Coils"/>
    </source>
</evidence>
<feature type="coiled-coil region" evidence="1">
    <location>
        <begin position="116"/>
        <end position="143"/>
    </location>
</feature>
<feature type="chain" id="PRO_5017658826" description="Secreted protein" evidence="2">
    <location>
        <begin position="17"/>
        <end position="164"/>
    </location>
</feature>
<accession>A0A182R595</accession>
<evidence type="ECO:0008006" key="4">
    <source>
        <dbReference type="Google" id="ProtNLM"/>
    </source>
</evidence>
<evidence type="ECO:0000256" key="2">
    <source>
        <dbReference type="SAM" id="SignalP"/>
    </source>
</evidence>
<keyword evidence="1" id="KW-0175">Coiled coil</keyword>
<sequence>MKAVIVLVCFVALATAQFQPPTLQQFCPPDDVQCHVSPPIVQQLCHPNDVQCHISPPALLRSLPINTANVGNLIASIVQQIVDYVFPDGASLRSAEPTVEGIGKLVAWIVNKVIELLSQEESLRRMQNDKDRTEADRKKKEKMKNLVRPFLPLYPFLPVPPPIV</sequence>
<name>A0A182R595_ANOFN</name>
<dbReference type="VEuPathDB" id="VectorBase:AFUN2_003558"/>
<organism evidence="3">
    <name type="scientific">Anopheles funestus</name>
    <name type="common">African malaria mosquito</name>
    <dbReference type="NCBI Taxonomy" id="62324"/>
    <lineage>
        <taxon>Eukaryota</taxon>
        <taxon>Metazoa</taxon>
        <taxon>Ecdysozoa</taxon>
        <taxon>Arthropoda</taxon>
        <taxon>Hexapoda</taxon>
        <taxon>Insecta</taxon>
        <taxon>Pterygota</taxon>
        <taxon>Neoptera</taxon>
        <taxon>Endopterygota</taxon>
        <taxon>Diptera</taxon>
        <taxon>Nematocera</taxon>
        <taxon>Culicoidea</taxon>
        <taxon>Culicidae</taxon>
        <taxon>Anophelinae</taxon>
        <taxon>Anopheles</taxon>
    </lineage>
</organism>
<protein>
    <recommendedName>
        <fullName evidence="4">Secreted protein</fullName>
    </recommendedName>
</protein>
<feature type="signal peptide" evidence="2">
    <location>
        <begin position="1"/>
        <end position="16"/>
    </location>
</feature>
<dbReference type="AlphaFoldDB" id="A0A182R595"/>
<reference evidence="3" key="1">
    <citation type="submission" date="2020-05" db="UniProtKB">
        <authorList>
            <consortium name="EnsemblMetazoa"/>
        </authorList>
    </citation>
    <scope>IDENTIFICATION</scope>
    <source>
        <strain evidence="3">FUMOZ</strain>
    </source>
</reference>
<dbReference type="VEuPathDB" id="VectorBase:AFUN001337"/>